<accession>A0A495IHW4</accession>
<dbReference type="InterPro" id="IPR041916">
    <property type="entry name" value="Anti_sigma_zinc_sf"/>
</dbReference>
<dbReference type="OrthoDB" id="5242431at2"/>
<name>A0A495IHW4_9MICO</name>
<dbReference type="EMBL" id="RBKS01000001">
    <property type="protein sequence ID" value="RKR75622.1"/>
    <property type="molecule type" value="Genomic_DNA"/>
</dbReference>
<dbReference type="Pfam" id="PF13490">
    <property type="entry name" value="zf-HC2"/>
    <property type="match status" value="1"/>
</dbReference>
<keyword evidence="3" id="KW-0812">Transmembrane</keyword>
<feature type="transmembrane region" description="Helical" evidence="3">
    <location>
        <begin position="107"/>
        <end position="127"/>
    </location>
</feature>
<feature type="domain" description="Putative zinc-finger" evidence="4">
    <location>
        <begin position="12"/>
        <end position="36"/>
    </location>
</feature>
<evidence type="ECO:0000256" key="1">
    <source>
        <dbReference type="ARBA" id="ARBA00023015"/>
    </source>
</evidence>
<evidence type="ECO:0000256" key="3">
    <source>
        <dbReference type="SAM" id="Phobius"/>
    </source>
</evidence>
<organism evidence="5 6">
    <name type="scientific">Frondihabitans australicus</name>
    <dbReference type="NCBI Taxonomy" id="386892"/>
    <lineage>
        <taxon>Bacteria</taxon>
        <taxon>Bacillati</taxon>
        <taxon>Actinomycetota</taxon>
        <taxon>Actinomycetes</taxon>
        <taxon>Micrococcales</taxon>
        <taxon>Microbacteriaceae</taxon>
        <taxon>Frondihabitans</taxon>
    </lineage>
</organism>
<keyword evidence="6" id="KW-1185">Reference proteome</keyword>
<evidence type="ECO:0000313" key="6">
    <source>
        <dbReference type="Proteomes" id="UP000280008"/>
    </source>
</evidence>
<comment type="caution">
    <text evidence="5">The sequence shown here is derived from an EMBL/GenBank/DDBJ whole genome shotgun (WGS) entry which is preliminary data.</text>
</comment>
<dbReference type="InterPro" id="IPR027383">
    <property type="entry name" value="Znf_put"/>
</dbReference>
<gene>
    <name evidence="5" type="ORF">C8E83_2770</name>
</gene>
<keyword evidence="1" id="KW-0805">Transcription regulation</keyword>
<evidence type="ECO:0000313" key="5">
    <source>
        <dbReference type="EMBL" id="RKR75622.1"/>
    </source>
</evidence>
<evidence type="ECO:0000259" key="4">
    <source>
        <dbReference type="Pfam" id="PF13490"/>
    </source>
</evidence>
<dbReference type="Proteomes" id="UP000280008">
    <property type="component" value="Unassembled WGS sequence"/>
</dbReference>
<dbReference type="RefSeq" id="WP_121370396.1">
    <property type="nucleotide sequence ID" value="NZ_RBKS01000001.1"/>
</dbReference>
<evidence type="ECO:0000256" key="2">
    <source>
        <dbReference type="ARBA" id="ARBA00023163"/>
    </source>
</evidence>
<reference evidence="5 6" key="1">
    <citation type="submission" date="2018-10" db="EMBL/GenBank/DDBJ databases">
        <title>Sequencing the genomes of 1000 actinobacteria strains.</title>
        <authorList>
            <person name="Klenk H.-P."/>
        </authorList>
    </citation>
    <scope>NUCLEOTIDE SEQUENCE [LARGE SCALE GENOMIC DNA]</scope>
    <source>
        <strain evidence="5 6">DSM 17894</strain>
    </source>
</reference>
<keyword evidence="2" id="KW-0804">Transcription</keyword>
<dbReference type="AlphaFoldDB" id="A0A495IHW4"/>
<protein>
    <submittedName>
        <fullName evidence="5">Putative zinc finger protein</fullName>
    </submittedName>
</protein>
<sequence length="245" mass="25627">MSADRYADWDAAYVLGALSPAERREFEQHLTECDECSAAVTAFAAMPGLLAALPRDEALALLDADDDTEAQGAGSDIPSGWAAPVAAAPDLLPRLASRARRTRRRRLGVTIAGAAAAAALVAGAILVPPLVTHRSPTTEVALKAAVPSALAATVDFTTEHWGTSIRMNCEYYGKGEGSGSETGDSWTYGLYVTDRSGTTTRVSTWTTGPGSDVVTTGSIDTSLSQLTRVEVRSEASGAVLLSRRL</sequence>
<proteinExistence type="predicted"/>
<keyword evidence="3" id="KW-0472">Membrane</keyword>
<dbReference type="Gene3D" id="1.10.10.1320">
    <property type="entry name" value="Anti-sigma factor, zinc-finger domain"/>
    <property type="match status" value="1"/>
</dbReference>
<keyword evidence="3" id="KW-1133">Transmembrane helix</keyword>